<evidence type="ECO:0000313" key="2">
    <source>
        <dbReference type="Proteomes" id="UP000238375"/>
    </source>
</evidence>
<reference evidence="1 2" key="1">
    <citation type="submission" date="2018-03" db="EMBL/GenBank/DDBJ databases">
        <title>Genomic Encyclopedia of Archaeal and Bacterial Type Strains, Phase II (KMG-II): from individual species to whole genera.</title>
        <authorList>
            <person name="Goeker M."/>
        </authorList>
    </citation>
    <scope>NUCLEOTIDE SEQUENCE [LARGE SCALE GENOMIC DNA]</scope>
    <source>
        <strain evidence="1 2">DSM 28354</strain>
    </source>
</reference>
<dbReference type="Proteomes" id="UP000238375">
    <property type="component" value="Unassembled WGS sequence"/>
</dbReference>
<accession>A0A2T0S0X6</accession>
<comment type="caution">
    <text evidence="1">The sequence shown here is derived from an EMBL/GenBank/DDBJ whole genome shotgun (WGS) entry which is preliminary data.</text>
</comment>
<name>A0A2T0S0X6_9BACT</name>
<evidence type="ECO:0000313" key="1">
    <source>
        <dbReference type="EMBL" id="PRY27022.1"/>
    </source>
</evidence>
<dbReference type="AlphaFoldDB" id="A0A2T0S0X6"/>
<gene>
    <name evidence="1" type="ORF">CLV58_13524</name>
</gene>
<organism evidence="1 2">
    <name type="scientific">Spirosoma oryzae</name>
    <dbReference type="NCBI Taxonomy" id="1469603"/>
    <lineage>
        <taxon>Bacteria</taxon>
        <taxon>Pseudomonadati</taxon>
        <taxon>Bacteroidota</taxon>
        <taxon>Cytophagia</taxon>
        <taxon>Cytophagales</taxon>
        <taxon>Cytophagaceae</taxon>
        <taxon>Spirosoma</taxon>
    </lineage>
</organism>
<keyword evidence="2" id="KW-1185">Reference proteome</keyword>
<dbReference type="RefSeq" id="WP_106140607.1">
    <property type="nucleotide sequence ID" value="NZ_PVTE01000035.1"/>
</dbReference>
<sequence>MQSRLRAGHLLWPVWLAPGWIALWLAVSVPVDGQAPLERTTDAQRMDTSRTSQLRGLGIFGKALGIHGQDSLLVAGDLVLDRAEVVGEGVLLLKSRAPQQLIARHSTLINLAIDNPTQVTLRGDLRVKQSLTVKEGTLIDRDGNLTLDPTCQTTLLAGGQLRTGPIVRPAVPLTRLLIGYPDNGLTAQTPSLPVPLSRTGKRGAYARLNTIRYASLAGEKPVPPPEMAALYRHR</sequence>
<proteinExistence type="predicted"/>
<dbReference type="EMBL" id="PVTE01000035">
    <property type="protein sequence ID" value="PRY27022.1"/>
    <property type="molecule type" value="Genomic_DNA"/>
</dbReference>
<protein>
    <submittedName>
        <fullName evidence="1">Uncharacterized protein</fullName>
    </submittedName>
</protein>